<dbReference type="GO" id="GO:0009055">
    <property type="term" value="F:electron transfer activity"/>
    <property type="evidence" value="ECO:0007669"/>
    <property type="project" value="InterPro"/>
</dbReference>
<dbReference type="KEGG" id="ppac:PAP_00125"/>
<dbReference type="SUPFAM" id="SSF52218">
    <property type="entry name" value="Flavoproteins"/>
    <property type="match status" value="1"/>
</dbReference>
<dbReference type="PROSITE" id="PS50902">
    <property type="entry name" value="FLAVODOXIN_LIKE"/>
    <property type="match status" value="1"/>
</dbReference>
<dbReference type="RefSeq" id="WP_048163925.1">
    <property type="nucleotide sequence ID" value="NZ_CP006019.1"/>
</dbReference>
<dbReference type="GeneID" id="24841159"/>
<reference evidence="3" key="1">
    <citation type="submission" date="2013-06" db="EMBL/GenBank/DDBJ databases">
        <title>Complete Genome Sequence of Hyperthermophilic Palaeococcus pacificus DY20341T, Isolated from a Deep-Sea Hydrothermal Sediments.</title>
        <authorList>
            <person name="Zeng X."/>
            <person name="Shao Z."/>
        </authorList>
    </citation>
    <scope>NUCLEOTIDE SEQUENCE [LARGE SCALE GENOMIC DNA]</scope>
    <source>
        <strain evidence="3">DY20341</strain>
    </source>
</reference>
<accession>A0A075LR65</accession>
<dbReference type="OrthoDB" id="73155at2157"/>
<dbReference type="HOGENOM" id="CLU_068890_3_1_2"/>
<evidence type="ECO:0000313" key="3">
    <source>
        <dbReference type="Proteomes" id="UP000027981"/>
    </source>
</evidence>
<feature type="domain" description="Flavodoxin-like" evidence="1">
    <location>
        <begin position="4"/>
        <end position="158"/>
    </location>
</feature>
<evidence type="ECO:0000313" key="2">
    <source>
        <dbReference type="EMBL" id="AIF68472.1"/>
    </source>
</evidence>
<evidence type="ECO:0000259" key="1">
    <source>
        <dbReference type="PROSITE" id="PS50902"/>
    </source>
</evidence>
<name>A0A075LR65_9EURY</name>
<protein>
    <recommendedName>
        <fullName evidence="1">Flavodoxin-like domain-containing protein</fullName>
    </recommendedName>
</protein>
<dbReference type="Gene3D" id="3.40.50.360">
    <property type="match status" value="1"/>
</dbReference>
<dbReference type="STRING" id="1343739.PAP_00125"/>
<dbReference type="InterPro" id="IPR001226">
    <property type="entry name" value="Flavodoxin_CS"/>
</dbReference>
<dbReference type="Pfam" id="PF12682">
    <property type="entry name" value="Flavodoxin_4"/>
    <property type="match status" value="1"/>
</dbReference>
<dbReference type="PROSITE" id="PS00201">
    <property type="entry name" value="FLAVODOXIN"/>
    <property type="match status" value="1"/>
</dbReference>
<dbReference type="EMBL" id="CP006019">
    <property type="protein sequence ID" value="AIF68472.1"/>
    <property type="molecule type" value="Genomic_DNA"/>
</dbReference>
<reference evidence="2 3" key="2">
    <citation type="journal article" date="2015" name="Genome Announc.">
        <title>Complete Genome Sequence of Hyperthermophilic Piezophilic Archaeon Palaeococcus pacificus DY20341T, Isolated from Deep-Sea Hydrothermal Sediments.</title>
        <authorList>
            <person name="Zeng X."/>
            <person name="Jebbar M."/>
            <person name="Shao Z."/>
        </authorList>
    </citation>
    <scope>NUCLEOTIDE SEQUENCE [LARGE SCALE GENOMIC DNA]</scope>
    <source>
        <strain evidence="2 3">DY20341</strain>
    </source>
</reference>
<sequence length="158" mass="17938">MAKILVVFYSRSGNTKKVAQALAKALNADLEEIIDTKNRKGPFGFLRSGLDAMFKRLTKINEIEKDPSEYGLVIIGTPVWVGTISAPIRTYLHLYSDKLKDVAFFCTCDDSNGNSFKHMEELCKEKPIATLEVKEKEVENREFTKKVEDFVRKIQKAS</sequence>
<organism evidence="2 3">
    <name type="scientific">Palaeococcus pacificus DY20341</name>
    <dbReference type="NCBI Taxonomy" id="1343739"/>
    <lineage>
        <taxon>Archaea</taxon>
        <taxon>Methanobacteriati</taxon>
        <taxon>Methanobacteriota</taxon>
        <taxon>Thermococci</taxon>
        <taxon>Thermococcales</taxon>
        <taxon>Thermococcaceae</taxon>
        <taxon>Palaeococcus</taxon>
    </lineage>
</organism>
<dbReference type="eggNOG" id="arCOG00519">
    <property type="taxonomic scope" value="Archaea"/>
</dbReference>
<proteinExistence type="predicted"/>
<keyword evidence="3" id="KW-1185">Reference proteome</keyword>
<dbReference type="GO" id="GO:0010181">
    <property type="term" value="F:FMN binding"/>
    <property type="evidence" value="ECO:0007669"/>
    <property type="project" value="InterPro"/>
</dbReference>
<dbReference type="PANTHER" id="PTHR39201">
    <property type="entry name" value="EXPORTED PROTEIN-RELATED"/>
    <property type="match status" value="1"/>
</dbReference>
<gene>
    <name evidence="2" type="ORF">PAP_00125</name>
</gene>
<dbReference type="AlphaFoldDB" id="A0A075LR65"/>
<dbReference type="InterPro" id="IPR029039">
    <property type="entry name" value="Flavoprotein-like_sf"/>
</dbReference>
<dbReference type="PANTHER" id="PTHR39201:SF1">
    <property type="entry name" value="FLAVODOXIN-LIKE DOMAIN-CONTAINING PROTEIN"/>
    <property type="match status" value="1"/>
</dbReference>
<dbReference type="Proteomes" id="UP000027981">
    <property type="component" value="Chromosome"/>
</dbReference>
<dbReference type="InterPro" id="IPR008254">
    <property type="entry name" value="Flavodoxin/NO_synth"/>
</dbReference>